<dbReference type="Pfam" id="PF00650">
    <property type="entry name" value="CRAL_TRIO"/>
    <property type="match status" value="1"/>
</dbReference>
<dbReference type="PROSITE" id="PS50191">
    <property type="entry name" value="CRAL_TRIO"/>
    <property type="match status" value="1"/>
</dbReference>
<sequence length="569" mass="62942">MRNMLKWREEFGVDEIREDIVKNRRWHPRQFPKGEQVLPVAKGILAAQGLQDCKGQPVSIEAYDFSPQDMLQHLDVDEVVRFHLYCMEYKMVLLEHLSNELEADKARRGLCREDGWGEVLQVFIIRDLGGFNTEHLGPVGRDTSSRIVQVSQANYPNVMYCCCLINTPFLFRAFWKLIKPLLPTHTTRKIHFYGKSFVQDLSKFIEPETLPASLGGGNAQLDWTARTPLDGLDEPNFTYVEEAGYRSWSDIPAAPIVPPCSRADSGGDKRRSKLGRPPRPMHNKENKWQHSPASGRAAQHKLLDSVSSRNSCGGEDCNSDSQAEFESEGEELFRDRRSLASISRKSWPSLVEEGSDMADQRSSCTSQSSLGFTHDPQNPQLTKPWLLNSVNSTSAYTSSAPLPPISNGASIPPSPPLHSNMSTPPKRPPRRSSPGSSPLNPSSPTSGHLDSAQPTSVQPGIEHVHDNSPTAPVHPGLKLPPELEGGGQSDDSTGGYEMSSVEDSGGEDNCESEEDVVDMKGAVQQPGTTSESMSRFGRAKAWIVSSSPSSNYRKSFKDVKKKFKSKMPL</sequence>
<dbReference type="PANTHER" id="PTHR45657">
    <property type="entry name" value="CRAL-TRIO DOMAIN-CONTAINING PROTEIN YKL091C-RELATED"/>
    <property type="match status" value="1"/>
</dbReference>
<evidence type="ECO:0000256" key="1">
    <source>
        <dbReference type="SAM" id="MobiDB-lite"/>
    </source>
</evidence>
<dbReference type="InterPro" id="IPR001251">
    <property type="entry name" value="CRAL-TRIO_dom"/>
</dbReference>
<protein>
    <recommendedName>
        <fullName evidence="2">CRAL-TRIO domain-containing protein</fullName>
    </recommendedName>
</protein>
<feature type="compositionally biased region" description="Polar residues" evidence="1">
    <location>
        <begin position="388"/>
        <end position="400"/>
    </location>
</feature>
<name>A0A7S2V3E4_9STRA</name>
<dbReference type="InterPro" id="IPR036865">
    <property type="entry name" value="CRAL-TRIO_dom_sf"/>
</dbReference>
<dbReference type="InterPro" id="IPR051026">
    <property type="entry name" value="PI/PC_transfer"/>
</dbReference>
<gene>
    <name evidence="3" type="ORF">FJAP1339_LOCUS9779</name>
</gene>
<dbReference type="Gene3D" id="3.40.525.10">
    <property type="entry name" value="CRAL-TRIO lipid binding domain"/>
    <property type="match status" value="1"/>
</dbReference>
<feature type="compositionally biased region" description="Acidic residues" evidence="1">
    <location>
        <begin position="504"/>
        <end position="516"/>
    </location>
</feature>
<dbReference type="SMART" id="SM00516">
    <property type="entry name" value="SEC14"/>
    <property type="match status" value="1"/>
</dbReference>
<feature type="region of interest" description="Disordered" evidence="1">
    <location>
        <begin position="258"/>
        <end position="536"/>
    </location>
</feature>
<dbReference type="SUPFAM" id="SSF52087">
    <property type="entry name" value="CRAL/TRIO domain"/>
    <property type="match status" value="1"/>
</dbReference>
<dbReference type="AlphaFoldDB" id="A0A7S2V3E4"/>
<evidence type="ECO:0000259" key="2">
    <source>
        <dbReference type="PROSITE" id="PS50191"/>
    </source>
</evidence>
<reference evidence="3" key="1">
    <citation type="submission" date="2021-01" db="EMBL/GenBank/DDBJ databases">
        <authorList>
            <person name="Corre E."/>
            <person name="Pelletier E."/>
            <person name="Niang G."/>
            <person name="Scheremetjew M."/>
            <person name="Finn R."/>
            <person name="Kale V."/>
            <person name="Holt S."/>
            <person name="Cochrane G."/>
            <person name="Meng A."/>
            <person name="Brown T."/>
            <person name="Cohen L."/>
        </authorList>
    </citation>
    <scope>NUCLEOTIDE SEQUENCE</scope>
    <source>
        <strain evidence="3">CCMP1661</strain>
    </source>
</reference>
<accession>A0A7S2V3E4</accession>
<dbReference type="PANTHER" id="PTHR45657:SF1">
    <property type="entry name" value="CRAL-TRIO DOMAIN-CONTAINING PROTEIN YKL091C-RELATED"/>
    <property type="match status" value="1"/>
</dbReference>
<feature type="compositionally biased region" description="Polar residues" evidence="1">
    <location>
        <begin position="360"/>
        <end position="381"/>
    </location>
</feature>
<evidence type="ECO:0000313" key="3">
    <source>
        <dbReference type="EMBL" id="CAD9870699.1"/>
    </source>
</evidence>
<proteinExistence type="predicted"/>
<feature type="compositionally biased region" description="Basic residues" evidence="1">
    <location>
        <begin position="270"/>
        <end position="281"/>
    </location>
</feature>
<dbReference type="CDD" id="cd00170">
    <property type="entry name" value="SEC14"/>
    <property type="match status" value="1"/>
</dbReference>
<organism evidence="3">
    <name type="scientific">Fibrocapsa japonica</name>
    <dbReference type="NCBI Taxonomy" id="94617"/>
    <lineage>
        <taxon>Eukaryota</taxon>
        <taxon>Sar</taxon>
        <taxon>Stramenopiles</taxon>
        <taxon>Ochrophyta</taxon>
        <taxon>Raphidophyceae</taxon>
        <taxon>Chattonellales</taxon>
        <taxon>Chattonellaceae</taxon>
        <taxon>Fibrocapsa</taxon>
    </lineage>
</organism>
<dbReference type="EMBL" id="HBHR01019308">
    <property type="protein sequence ID" value="CAD9870699.1"/>
    <property type="molecule type" value="Transcribed_RNA"/>
</dbReference>
<feature type="domain" description="CRAL-TRIO" evidence="2">
    <location>
        <begin position="33"/>
        <end position="222"/>
    </location>
</feature>
<feature type="compositionally biased region" description="Low complexity" evidence="1">
    <location>
        <begin position="432"/>
        <end position="446"/>
    </location>
</feature>